<keyword evidence="4" id="KW-0037">Angiogenesis</keyword>
<dbReference type="FunFam" id="2.60.120.260:FF:000013">
    <property type="entry name" value="Neuropilin"/>
    <property type="match status" value="1"/>
</dbReference>
<keyword evidence="10" id="KW-0221">Differentiation</keyword>
<evidence type="ECO:0000256" key="21">
    <source>
        <dbReference type="PIRSR" id="PIRSR036960-2"/>
    </source>
</evidence>
<dbReference type="Pfam" id="PF00629">
    <property type="entry name" value="MAM"/>
    <property type="match status" value="1"/>
</dbReference>
<dbReference type="Gene3D" id="2.60.120.200">
    <property type="match status" value="1"/>
</dbReference>
<dbReference type="Gene3D" id="2.60.120.290">
    <property type="entry name" value="Spermadhesin, CUB domain"/>
    <property type="match status" value="2"/>
</dbReference>
<dbReference type="SMART" id="SM00231">
    <property type="entry name" value="FA58C"/>
    <property type="match status" value="2"/>
</dbReference>
<keyword evidence="18" id="KW-0325">Glycoprotein</keyword>
<dbReference type="CTD" id="402973"/>
<feature type="disulfide bond" evidence="21">
    <location>
        <begin position="432"/>
        <end position="583"/>
    </location>
</feature>
<dbReference type="GO" id="GO:0005021">
    <property type="term" value="F:vascular endothelial growth factor receptor activity"/>
    <property type="evidence" value="ECO:0007669"/>
    <property type="project" value="InterPro"/>
</dbReference>
<evidence type="ECO:0000256" key="25">
    <source>
        <dbReference type="SAM" id="SignalP"/>
    </source>
</evidence>
<evidence type="ECO:0000256" key="19">
    <source>
        <dbReference type="ARBA" id="ARBA00023207"/>
    </source>
</evidence>
<dbReference type="RefSeq" id="XP_030631411.1">
    <property type="nucleotide sequence ID" value="XM_030775551.1"/>
</dbReference>
<keyword evidence="13" id="KW-0654">Proteoglycan</keyword>
<evidence type="ECO:0000256" key="13">
    <source>
        <dbReference type="ARBA" id="ARBA00022974"/>
    </source>
</evidence>
<dbReference type="InterPro" id="IPR000998">
    <property type="entry name" value="MAM_dom"/>
</dbReference>
<comment type="caution">
    <text evidence="22">Lacks conserved residue(s) required for the propagation of feature annotation.</text>
</comment>
<evidence type="ECO:0000313" key="31">
    <source>
        <dbReference type="RefSeq" id="XP_030631411.1"/>
    </source>
</evidence>
<dbReference type="PROSITE" id="PS01180">
    <property type="entry name" value="CUB"/>
    <property type="match status" value="2"/>
</dbReference>
<evidence type="ECO:0000256" key="20">
    <source>
        <dbReference type="PIRSR" id="PIRSR036960-1"/>
    </source>
</evidence>
<dbReference type="GO" id="GO:0005925">
    <property type="term" value="C:focal adhesion"/>
    <property type="evidence" value="ECO:0007669"/>
    <property type="project" value="TreeGrafter"/>
</dbReference>
<dbReference type="InterPro" id="IPR022579">
    <property type="entry name" value="Neuropilin_C"/>
</dbReference>
<feature type="binding site" evidence="20">
    <location>
        <position position="206"/>
    </location>
    <ligand>
        <name>Ca(2+)</name>
        <dbReference type="ChEBI" id="CHEBI:29108"/>
    </ligand>
</feature>
<dbReference type="GO" id="GO:0005886">
    <property type="term" value="C:plasma membrane"/>
    <property type="evidence" value="ECO:0007669"/>
    <property type="project" value="TreeGrafter"/>
</dbReference>
<dbReference type="GO" id="GO:0009611">
    <property type="term" value="P:response to wounding"/>
    <property type="evidence" value="ECO:0007669"/>
    <property type="project" value="TreeGrafter"/>
</dbReference>
<dbReference type="GO" id="GO:0030947">
    <property type="term" value="P:regulation of vascular endothelial growth factor receptor signaling pathway"/>
    <property type="evidence" value="ECO:0007669"/>
    <property type="project" value="TreeGrafter"/>
</dbReference>
<feature type="domain" description="F5/8 type C" evidence="27">
    <location>
        <begin position="432"/>
        <end position="583"/>
    </location>
</feature>
<evidence type="ECO:0000256" key="7">
    <source>
        <dbReference type="ARBA" id="ARBA00022723"/>
    </source>
</evidence>
<evidence type="ECO:0000256" key="18">
    <source>
        <dbReference type="ARBA" id="ARBA00023180"/>
    </source>
</evidence>
<gene>
    <name evidence="30 31" type="primary">LOC115812979</name>
</gene>
<dbReference type="GO" id="GO:0001755">
    <property type="term" value="P:neural crest cell migration"/>
    <property type="evidence" value="ECO:0007669"/>
    <property type="project" value="TreeGrafter"/>
</dbReference>
<evidence type="ECO:0000256" key="1">
    <source>
        <dbReference type="ARBA" id="ARBA00004479"/>
    </source>
</evidence>
<keyword evidence="5" id="KW-0358">Heparin-binding</keyword>
<dbReference type="FunFam" id="2.60.120.290:FF:000003">
    <property type="entry name" value="Neuropilin"/>
    <property type="match status" value="1"/>
</dbReference>
<feature type="domain" description="CUB" evidence="26">
    <location>
        <begin position="24"/>
        <end position="138"/>
    </location>
</feature>
<dbReference type="GO" id="GO:0002040">
    <property type="term" value="P:sprouting angiogenesis"/>
    <property type="evidence" value="ECO:0007669"/>
    <property type="project" value="TreeGrafter"/>
</dbReference>
<evidence type="ECO:0000313" key="29">
    <source>
        <dbReference type="Proteomes" id="UP000504632"/>
    </source>
</evidence>
<feature type="transmembrane region" description="Helical" evidence="24">
    <location>
        <begin position="901"/>
        <end position="926"/>
    </location>
</feature>
<dbReference type="InterPro" id="IPR000859">
    <property type="entry name" value="CUB_dom"/>
</dbReference>
<evidence type="ECO:0000256" key="22">
    <source>
        <dbReference type="PROSITE-ProRule" id="PRU00059"/>
    </source>
</evidence>
<dbReference type="PANTHER" id="PTHR46806">
    <property type="entry name" value="F5/8 TYPE C DOMAIN-CONTAINING PROTEIN"/>
    <property type="match status" value="1"/>
</dbReference>
<dbReference type="OrthoDB" id="6155811at2759"/>
<dbReference type="CDD" id="cd00041">
    <property type="entry name" value="CUB"/>
    <property type="match status" value="2"/>
</dbReference>
<evidence type="ECO:0000256" key="2">
    <source>
        <dbReference type="ARBA" id="ARBA00006078"/>
    </source>
</evidence>
<evidence type="ECO:0000259" key="26">
    <source>
        <dbReference type="PROSITE" id="PS01180"/>
    </source>
</evidence>
<dbReference type="InterPro" id="IPR013320">
    <property type="entry name" value="ConA-like_dom_sf"/>
</dbReference>
<feature type="region of interest" description="Disordered" evidence="23">
    <location>
        <begin position="717"/>
        <end position="736"/>
    </location>
</feature>
<dbReference type="PANTHER" id="PTHR46806:SF4">
    <property type="entry name" value="NEUROPILIN-1"/>
    <property type="match status" value="1"/>
</dbReference>
<feature type="disulfide bond" evidence="21">
    <location>
        <begin position="276"/>
        <end position="425"/>
    </location>
</feature>
<dbReference type="GO" id="GO:0048010">
    <property type="term" value="P:vascular endothelial growth factor receptor signaling pathway"/>
    <property type="evidence" value="ECO:0007669"/>
    <property type="project" value="TreeGrafter"/>
</dbReference>
<dbReference type="PROSITE" id="PS50060">
    <property type="entry name" value="MAM_2"/>
    <property type="match status" value="1"/>
</dbReference>
<dbReference type="FunFam" id="2.60.120.260:FF:000002">
    <property type="entry name" value="Coagulation factor VIII"/>
    <property type="match status" value="1"/>
</dbReference>
<feature type="region of interest" description="Disordered" evidence="23">
    <location>
        <begin position="620"/>
        <end position="642"/>
    </location>
</feature>
<keyword evidence="12" id="KW-0524">Neurogenesis</keyword>
<dbReference type="GO" id="GO:0017154">
    <property type="term" value="F:semaphorin receptor activity"/>
    <property type="evidence" value="ECO:0007669"/>
    <property type="project" value="InterPro"/>
</dbReference>
<evidence type="ECO:0000259" key="27">
    <source>
        <dbReference type="PROSITE" id="PS50022"/>
    </source>
</evidence>
<evidence type="ECO:0000256" key="4">
    <source>
        <dbReference type="ARBA" id="ARBA00022657"/>
    </source>
</evidence>
<dbReference type="InterPro" id="IPR050633">
    <property type="entry name" value="Neuropilin_MCO_CoagFactor"/>
</dbReference>
<dbReference type="InterPro" id="IPR008979">
    <property type="entry name" value="Galactose-bd-like_sf"/>
</dbReference>
<proteinExistence type="inferred from homology"/>
<dbReference type="InterPro" id="IPR014648">
    <property type="entry name" value="Neuropilin"/>
</dbReference>
<dbReference type="SMART" id="SM00137">
    <property type="entry name" value="MAM"/>
    <property type="match status" value="1"/>
</dbReference>
<dbReference type="GO" id="GO:0038085">
    <property type="term" value="F:vascular endothelial growth factor binding"/>
    <property type="evidence" value="ECO:0007669"/>
    <property type="project" value="TreeGrafter"/>
</dbReference>
<reference evidence="30 31" key="1">
    <citation type="submission" date="2025-04" db="UniProtKB">
        <authorList>
            <consortium name="RefSeq"/>
        </authorList>
    </citation>
    <scope>IDENTIFICATION</scope>
</reference>
<feature type="domain" description="CUB" evidence="26">
    <location>
        <begin position="144"/>
        <end position="262"/>
    </location>
</feature>
<accession>A0A6J2VEX2</accession>
<name>A0A6J2VEX2_CHACN</name>
<evidence type="ECO:0000256" key="12">
    <source>
        <dbReference type="ARBA" id="ARBA00022902"/>
    </source>
</evidence>
<evidence type="ECO:0000256" key="5">
    <source>
        <dbReference type="ARBA" id="ARBA00022674"/>
    </source>
</evidence>
<dbReference type="Pfam" id="PF00431">
    <property type="entry name" value="CUB"/>
    <property type="match status" value="2"/>
</dbReference>
<dbReference type="PROSITE" id="PS01286">
    <property type="entry name" value="FA58C_2"/>
    <property type="match status" value="2"/>
</dbReference>
<keyword evidence="3" id="KW-0217">Developmental protein</keyword>
<dbReference type="GO" id="GO:0051491">
    <property type="term" value="P:positive regulation of filopodium assembly"/>
    <property type="evidence" value="ECO:0007669"/>
    <property type="project" value="TreeGrafter"/>
</dbReference>
<evidence type="ECO:0000256" key="11">
    <source>
        <dbReference type="ARBA" id="ARBA00022837"/>
    </source>
</evidence>
<evidence type="ECO:0000256" key="16">
    <source>
        <dbReference type="ARBA" id="ARBA00023157"/>
    </source>
</evidence>
<feature type="signal peptide" evidence="25">
    <location>
        <begin position="1"/>
        <end position="21"/>
    </location>
</feature>
<dbReference type="GO" id="GO:0010595">
    <property type="term" value="P:positive regulation of endothelial cell migration"/>
    <property type="evidence" value="ECO:0007669"/>
    <property type="project" value="TreeGrafter"/>
</dbReference>
<dbReference type="Proteomes" id="UP000504632">
    <property type="component" value="Chromosome 5"/>
</dbReference>
<protein>
    <submittedName>
        <fullName evidence="30 31">Neuropilin-1a-like</fullName>
    </submittedName>
</protein>
<keyword evidence="17" id="KW-0675">Receptor</keyword>
<dbReference type="PIRSF" id="PIRSF036960">
    <property type="entry name" value="Neuropilin"/>
    <property type="match status" value="1"/>
</dbReference>
<dbReference type="AlphaFoldDB" id="A0A6J2VEX2"/>
<evidence type="ECO:0000259" key="28">
    <source>
        <dbReference type="PROSITE" id="PS50060"/>
    </source>
</evidence>
<comment type="subcellular location">
    <subcellularLocation>
        <location evidence="1">Membrane</location>
        <topology evidence="1">Single-pass type I membrane protein</topology>
    </subcellularLocation>
</comment>
<dbReference type="SUPFAM" id="SSF49854">
    <property type="entry name" value="Spermadhesin, CUB domain"/>
    <property type="match status" value="2"/>
</dbReference>
<feature type="chain" id="PRO_5044642752" evidence="25">
    <location>
        <begin position="22"/>
        <end position="968"/>
    </location>
</feature>
<evidence type="ECO:0000256" key="3">
    <source>
        <dbReference type="ARBA" id="ARBA00022473"/>
    </source>
</evidence>
<keyword evidence="29" id="KW-1185">Reference proteome</keyword>
<evidence type="ECO:0000256" key="17">
    <source>
        <dbReference type="ARBA" id="ARBA00023170"/>
    </source>
</evidence>
<evidence type="ECO:0000256" key="23">
    <source>
        <dbReference type="SAM" id="MobiDB-lite"/>
    </source>
</evidence>
<keyword evidence="8 25" id="KW-0732">Signal</keyword>
<dbReference type="CDD" id="cd00057">
    <property type="entry name" value="FA58C"/>
    <property type="match status" value="2"/>
</dbReference>
<evidence type="ECO:0000256" key="14">
    <source>
        <dbReference type="ARBA" id="ARBA00022989"/>
    </source>
</evidence>
<feature type="disulfide bond" evidence="21">
    <location>
        <begin position="144"/>
        <end position="170"/>
    </location>
</feature>
<dbReference type="GO" id="GO:0001570">
    <property type="term" value="P:vasculogenesis"/>
    <property type="evidence" value="ECO:0007669"/>
    <property type="project" value="TreeGrafter"/>
</dbReference>
<organism evidence="29 30">
    <name type="scientific">Chanos chanos</name>
    <name type="common">Milkfish</name>
    <name type="synonym">Mugil chanos</name>
    <dbReference type="NCBI Taxonomy" id="29144"/>
    <lineage>
        <taxon>Eukaryota</taxon>
        <taxon>Metazoa</taxon>
        <taxon>Chordata</taxon>
        <taxon>Craniata</taxon>
        <taxon>Vertebrata</taxon>
        <taxon>Euteleostomi</taxon>
        <taxon>Actinopterygii</taxon>
        <taxon>Neopterygii</taxon>
        <taxon>Teleostei</taxon>
        <taxon>Ostariophysi</taxon>
        <taxon>Gonorynchiformes</taxon>
        <taxon>Chanidae</taxon>
        <taxon>Chanos</taxon>
    </lineage>
</organism>
<keyword evidence="14 24" id="KW-1133">Transmembrane helix</keyword>
<dbReference type="SMART" id="SM00042">
    <property type="entry name" value="CUB"/>
    <property type="match status" value="2"/>
</dbReference>
<dbReference type="GO" id="GO:0008201">
    <property type="term" value="F:heparin binding"/>
    <property type="evidence" value="ECO:0007669"/>
    <property type="project" value="UniProtKB-KW"/>
</dbReference>
<evidence type="ECO:0000256" key="15">
    <source>
        <dbReference type="ARBA" id="ARBA00023136"/>
    </source>
</evidence>
<dbReference type="GO" id="GO:0007411">
    <property type="term" value="P:axon guidance"/>
    <property type="evidence" value="ECO:0007669"/>
    <property type="project" value="InterPro"/>
</dbReference>
<dbReference type="Pfam" id="PF00754">
    <property type="entry name" value="F5_F8_type_C"/>
    <property type="match status" value="2"/>
</dbReference>
<evidence type="ECO:0000256" key="9">
    <source>
        <dbReference type="ARBA" id="ARBA00022737"/>
    </source>
</evidence>
<feature type="binding site" evidence="20">
    <location>
        <position position="247"/>
    </location>
    <ligand>
        <name>Ca(2+)</name>
        <dbReference type="ChEBI" id="CHEBI:29108"/>
    </ligand>
</feature>
<dbReference type="GO" id="GO:0046872">
    <property type="term" value="F:metal ion binding"/>
    <property type="evidence" value="ECO:0007669"/>
    <property type="project" value="UniProtKB-KW"/>
</dbReference>
<feature type="binding site" evidence="20">
    <location>
        <position position="192"/>
    </location>
    <ligand>
        <name>Ca(2+)</name>
        <dbReference type="ChEBI" id="CHEBI:29108"/>
    </ligand>
</feature>
<evidence type="ECO:0000256" key="24">
    <source>
        <dbReference type="SAM" id="Phobius"/>
    </source>
</evidence>
<keyword evidence="6 24" id="KW-0812">Transmembrane</keyword>
<dbReference type="GO" id="GO:0030424">
    <property type="term" value="C:axon"/>
    <property type="evidence" value="ECO:0007669"/>
    <property type="project" value="TreeGrafter"/>
</dbReference>
<dbReference type="RefSeq" id="XP_030631410.1">
    <property type="nucleotide sequence ID" value="XM_030775550.1"/>
</dbReference>
<dbReference type="InterPro" id="IPR035914">
    <property type="entry name" value="Sperma_CUB_dom_sf"/>
</dbReference>
<dbReference type="InterPro" id="IPR000421">
    <property type="entry name" value="FA58C"/>
</dbReference>
<keyword evidence="7 20" id="KW-0479">Metal-binding</keyword>
<feature type="compositionally biased region" description="Basic and acidic residues" evidence="23">
    <location>
        <begin position="722"/>
        <end position="736"/>
    </location>
</feature>
<keyword evidence="19" id="KW-0357">Heparan sulfate</keyword>
<evidence type="ECO:0000256" key="8">
    <source>
        <dbReference type="ARBA" id="ARBA00022729"/>
    </source>
</evidence>
<feature type="disulfide bond" evidence="21 22">
    <location>
        <begin position="24"/>
        <end position="51"/>
    </location>
</feature>
<keyword evidence="15 24" id="KW-0472">Membrane</keyword>
<feature type="disulfide bond" evidence="21">
    <location>
        <begin position="79"/>
        <end position="101"/>
    </location>
</feature>
<evidence type="ECO:0000256" key="6">
    <source>
        <dbReference type="ARBA" id="ARBA00022692"/>
    </source>
</evidence>
<sequence length="968" mass="106720">MYWRSVFLTGLCVVTVLTAWAGPCGEKIVIFSPGYVTSPGYPSAYPTSVTCEWLIQTPEQDQKILINFNPHFDLEDRECKYDFMEVYDGADDQAHLVGRFCGKIAPSPIVSTAESLHIRFTSDYETTGAGFSIRYEIHRTGTDCSRNFTAPSGVIQTPGFPEKYANNLECTFMILAPNMAEIVLEFDSFEMEPDTSPPSGAVCRFDSLEIWDGLPTVGPHIGRFCGSKRPGRVVSYTGTLSLTIHTDNAITKEGFSANYTIKPPREPAHQQHNGTCMFPLGMESGEIGIDQITASSQYNPSWSPQRSRLNYPKNGWTPSDDSSREWIQVDLGFLRYVSAIGTQGAVSVETKRPYFVRLYRVSVSSNGEDWVTVREGNKHKVFEGNQNPTDEVRSSLPKPVLTRYLRIRPLLWENGICMRFEIYGCKISDTPCSSMLGMVSGQVSDSQISVSPRMERGWLPEQARLLTGRTGWTPALVQASSDQWLQVDLGQERLVTGLVLQGGKLKDKNVFVKKFRVSHSTTGSNWTTVTEGKTRKPKIFTGNLNHDTPEVRSLVPVLTRFVRVHPDRGSPDGMGLRLELLGCDLHEPTTPPPLTSTMATTSPDATVSLETTSGTTVVTTTTEECDDESTSCHSGTGTGEDSIPSVRTISTLEVDTALEFLWFACDFGWMENPSYCGWNPETGGGADWLIQSSSKPIYHKLPKLGHSGTTGTYMYTALSSDSPRRDSGLETETQRERGRAWLVSPPVTAPDSDLCLSFWYHLSGEFTGALHIRQRKEEEETEGGEGMEREKERSKVETLLWTVGGQWSSQWREGRVLMPRADTPYQVVIEGVVDSSGHISVDDIKILSGLDPTECKDPEDEVMQTSAPADILIVPVDYPDGVVNSELGGVDGGVMKTLDPILITIIAMSGLGVLLGAVCGIVLYCACSNTGLTERNLSALENYNFELVDGVKLKKDKLSNTQSSYTEA</sequence>
<feature type="region of interest" description="Disordered" evidence="23">
    <location>
        <begin position="774"/>
        <end position="793"/>
    </location>
</feature>
<keyword evidence="11 20" id="KW-0106">Calcium</keyword>
<dbReference type="Gene3D" id="2.60.120.260">
    <property type="entry name" value="Galactose-binding domain-like"/>
    <property type="match status" value="2"/>
</dbReference>
<dbReference type="Pfam" id="PF11980">
    <property type="entry name" value="DUF3481"/>
    <property type="match status" value="1"/>
</dbReference>
<evidence type="ECO:0000313" key="30">
    <source>
        <dbReference type="RefSeq" id="XP_030631410.1"/>
    </source>
</evidence>
<dbReference type="SUPFAM" id="SSF49899">
    <property type="entry name" value="Concanavalin A-like lectins/glucanases"/>
    <property type="match status" value="1"/>
</dbReference>
<keyword evidence="16 21" id="KW-1015">Disulfide bond</keyword>
<dbReference type="PROSITE" id="PS01285">
    <property type="entry name" value="FA58C_1"/>
    <property type="match status" value="1"/>
</dbReference>
<feature type="domain" description="F5/8 type C" evidence="27">
    <location>
        <begin position="276"/>
        <end position="425"/>
    </location>
</feature>
<dbReference type="FunFam" id="2.60.120.290:FF:000010">
    <property type="entry name" value="Neuropilin"/>
    <property type="match status" value="1"/>
</dbReference>
<comment type="similarity">
    <text evidence="2">Belongs to the neuropilin family.</text>
</comment>
<feature type="domain" description="MAM" evidence="28">
    <location>
        <begin position="663"/>
        <end position="857"/>
    </location>
</feature>
<evidence type="ECO:0000256" key="10">
    <source>
        <dbReference type="ARBA" id="ARBA00022782"/>
    </source>
</evidence>
<feature type="disulfide bond" evidence="21">
    <location>
        <begin position="203"/>
        <end position="225"/>
    </location>
</feature>
<dbReference type="CDD" id="cd06263">
    <property type="entry name" value="MAM"/>
    <property type="match status" value="1"/>
</dbReference>
<dbReference type="SUPFAM" id="SSF49785">
    <property type="entry name" value="Galactose-binding domain-like"/>
    <property type="match status" value="2"/>
</dbReference>
<dbReference type="GeneID" id="115812979"/>
<keyword evidence="9" id="KW-0677">Repeat</keyword>
<dbReference type="PROSITE" id="PS50022">
    <property type="entry name" value="FA58C_3"/>
    <property type="match status" value="2"/>
</dbReference>